<name>A0ABT5BD26_9BACT</name>
<dbReference type="EMBL" id="JAQNDN010000019">
    <property type="protein sequence ID" value="MDC0671952.1"/>
    <property type="molecule type" value="Genomic_DNA"/>
</dbReference>
<dbReference type="RefSeq" id="WP_272002914.1">
    <property type="nucleotide sequence ID" value="NZ_JAQNDN010000019.1"/>
</dbReference>
<organism evidence="1 2">
    <name type="scientific">Nannocystis radixulma</name>
    <dbReference type="NCBI Taxonomy" id="2995305"/>
    <lineage>
        <taxon>Bacteria</taxon>
        <taxon>Pseudomonadati</taxon>
        <taxon>Myxococcota</taxon>
        <taxon>Polyangia</taxon>
        <taxon>Nannocystales</taxon>
        <taxon>Nannocystaceae</taxon>
        <taxon>Nannocystis</taxon>
    </lineage>
</organism>
<reference evidence="1 2" key="1">
    <citation type="submission" date="2022-11" db="EMBL/GenBank/DDBJ databases">
        <title>Minimal conservation of predation-associated metabolite biosynthetic gene clusters underscores biosynthetic potential of Myxococcota including descriptions for ten novel species: Archangium lansinium sp. nov., Myxococcus landrumus sp. nov., Nannocystis bai.</title>
        <authorList>
            <person name="Ahearne A."/>
            <person name="Stevens C."/>
            <person name="Dowd S."/>
        </authorList>
    </citation>
    <scope>NUCLEOTIDE SEQUENCE [LARGE SCALE GENOMIC DNA]</scope>
    <source>
        <strain evidence="1 2">NCELM</strain>
    </source>
</reference>
<protein>
    <recommendedName>
        <fullName evidence="3">Lipoprotein</fullName>
    </recommendedName>
</protein>
<evidence type="ECO:0000313" key="1">
    <source>
        <dbReference type="EMBL" id="MDC0671952.1"/>
    </source>
</evidence>
<dbReference type="PROSITE" id="PS51257">
    <property type="entry name" value="PROKAR_LIPOPROTEIN"/>
    <property type="match status" value="1"/>
</dbReference>
<proteinExistence type="predicted"/>
<accession>A0ABT5BD26</accession>
<sequence>MNQRSVITLFIALVAGAGCSKNSEEVLARAHKAADAHCGCVAEAMKKPWSEIRDGDCDATKTAFYDAMNPVDQSDKRGEEIFNLGRGCIHKLRDVVQANSERK</sequence>
<keyword evidence="2" id="KW-1185">Reference proteome</keyword>
<gene>
    <name evidence="1" type="ORF">POL58_29675</name>
</gene>
<evidence type="ECO:0000313" key="2">
    <source>
        <dbReference type="Proteomes" id="UP001217838"/>
    </source>
</evidence>
<dbReference type="Proteomes" id="UP001217838">
    <property type="component" value="Unassembled WGS sequence"/>
</dbReference>
<comment type="caution">
    <text evidence="1">The sequence shown here is derived from an EMBL/GenBank/DDBJ whole genome shotgun (WGS) entry which is preliminary data.</text>
</comment>
<evidence type="ECO:0008006" key="3">
    <source>
        <dbReference type="Google" id="ProtNLM"/>
    </source>
</evidence>